<name>A0A811LAL6_9BILA</name>
<gene>
    <name evidence="1" type="ORF">BOKJ2_LOCUS11175</name>
</gene>
<organism evidence="1 2">
    <name type="scientific">Bursaphelenchus okinawaensis</name>
    <dbReference type="NCBI Taxonomy" id="465554"/>
    <lineage>
        <taxon>Eukaryota</taxon>
        <taxon>Metazoa</taxon>
        <taxon>Ecdysozoa</taxon>
        <taxon>Nematoda</taxon>
        <taxon>Chromadorea</taxon>
        <taxon>Rhabditida</taxon>
        <taxon>Tylenchina</taxon>
        <taxon>Tylenchomorpha</taxon>
        <taxon>Aphelenchoidea</taxon>
        <taxon>Aphelenchoididae</taxon>
        <taxon>Bursaphelenchus</taxon>
    </lineage>
</organism>
<dbReference type="Proteomes" id="UP000614601">
    <property type="component" value="Unassembled WGS sequence"/>
</dbReference>
<keyword evidence="2" id="KW-1185">Reference proteome</keyword>
<accession>A0A811LAL6</accession>
<dbReference type="OrthoDB" id="5812062at2759"/>
<dbReference type="AlphaFoldDB" id="A0A811LAL6"/>
<evidence type="ECO:0000313" key="2">
    <source>
        <dbReference type="Proteomes" id="UP000614601"/>
    </source>
</evidence>
<comment type="caution">
    <text evidence="1">The sequence shown here is derived from an EMBL/GenBank/DDBJ whole genome shotgun (WGS) entry which is preliminary data.</text>
</comment>
<proteinExistence type="predicted"/>
<protein>
    <submittedName>
        <fullName evidence="1">Uncharacterized protein</fullName>
    </submittedName>
</protein>
<sequence>MNEEQLKEAVSDYINNAFDEVVEPIGFPDVIEETIANHVRRNEQLLKEPPSHDQSDHRACLQARLLNIVREKRMNKYQNKSEEMRDNIRQLFEVNAELQSMISHNKHENQKPTQLFCNTKEYHDESYQSFLEDLNRRLKLEVDSKPR</sequence>
<dbReference type="EMBL" id="CAJFCW020000005">
    <property type="protein sequence ID" value="CAG9120038.1"/>
    <property type="molecule type" value="Genomic_DNA"/>
</dbReference>
<dbReference type="Proteomes" id="UP000783686">
    <property type="component" value="Unassembled WGS sequence"/>
</dbReference>
<evidence type="ECO:0000313" key="1">
    <source>
        <dbReference type="EMBL" id="CAD5224630.1"/>
    </source>
</evidence>
<dbReference type="EMBL" id="CAJFDH010000005">
    <property type="protein sequence ID" value="CAD5224630.1"/>
    <property type="molecule type" value="Genomic_DNA"/>
</dbReference>
<reference evidence="1" key="1">
    <citation type="submission" date="2020-09" db="EMBL/GenBank/DDBJ databases">
        <authorList>
            <person name="Kikuchi T."/>
        </authorList>
    </citation>
    <scope>NUCLEOTIDE SEQUENCE</scope>
    <source>
        <strain evidence="1">SH1</strain>
    </source>
</reference>